<gene>
    <name evidence="5" type="primary">LOC100903694</name>
</gene>
<dbReference type="Gene3D" id="1.10.600.10">
    <property type="entry name" value="Farnesyl Diphosphate Synthase"/>
    <property type="match status" value="1"/>
</dbReference>
<sequence length="307" mass="34962">MFRRSAKLVIQTGFPKKYSSRKSQSPAAYCADLVKKLDYENYLCTLLLKGDTRRAAFAIRAFNAELASIRDQVTNVTTSQGRFVFWRETINRIYGGVSPQHPVALELLWVLSSAQSTINKQWFSRLIESREANAKNSAFESLTATETYAESSVTPVYYLILESQGFKSIDCDHTASHLGKAQGLTNMIRAVPYHASKGHCYLPMDLMAKHGLSQERLLRAPQAGLEELLFEVAADAHLHVEKASKELKKLPRAVHDLYLPLICLQDFLERIRRAKFNIFDSGVQRRNSRLPLLLLKHKVKQKLRLWP</sequence>
<organism evidence="4 5">
    <name type="scientific">Galendromus occidentalis</name>
    <name type="common">western predatory mite</name>
    <dbReference type="NCBI Taxonomy" id="34638"/>
    <lineage>
        <taxon>Eukaryota</taxon>
        <taxon>Metazoa</taxon>
        <taxon>Ecdysozoa</taxon>
        <taxon>Arthropoda</taxon>
        <taxon>Chelicerata</taxon>
        <taxon>Arachnida</taxon>
        <taxon>Acari</taxon>
        <taxon>Parasitiformes</taxon>
        <taxon>Mesostigmata</taxon>
        <taxon>Gamasina</taxon>
        <taxon>Phytoseioidea</taxon>
        <taxon>Phytoseiidae</taxon>
        <taxon>Typhlodrominae</taxon>
        <taxon>Galendromus</taxon>
    </lineage>
</organism>
<accession>A0AAJ6QRR3</accession>
<dbReference type="PANTHER" id="PTHR31480">
    <property type="entry name" value="BIFUNCTIONAL LYCOPENE CYCLASE/PHYTOENE SYNTHASE"/>
    <property type="match status" value="1"/>
</dbReference>
<comment type="catalytic activity">
    <reaction evidence="1">
        <text>2 (2E,6E,10E)-geranylgeranyl diphosphate = 15-cis-phytoene + 2 diphosphate</text>
        <dbReference type="Rhea" id="RHEA:34475"/>
        <dbReference type="ChEBI" id="CHEBI:27787"/>
        <dbReference type="ChEBI" id="CHEBI:33019"/>
        <dbReference type="ChEBI" id="CHEBI:58756"/>
        <dbReference type="EC" id="2.5.1.32"/>
    </reaction>
</comment>
<dbReference type="RefSeq" id="XP_003741671.1">
    <property type="nucleotide sequence ID" value="XM_003741623.2"/>
</dbReference>
<dbReference type="SUPFAM" id="SSF48576">
    <property type="entry name" value="Terpenoid synthases"/>
    <property type="match status" value="1"/>
</dbReference>
<dbReference type="InterPro" id="IPR002060">
    <property type="entry name" value="Squ/phyt_synthse"/>
</dbReference>
<evidence type="ECO:0000256" key="2">
    <source>
        <dbReference type="ARBA" id="ARBA00012396"/>
    </source>
</evidence>
<dbReference type="GeneID" id="100903694"/>
<dbReference type="AlphaFoldDB" id="A0AAJ6QRR3"/>
<dbReference type="EC" id="2.5.1.32" evidence="2"/>
<evidence type="ECO:0000313" key="4">
    <source>
        <dbReference type="Proteomes" id="UP000694867"/>
    </source>
</evidence>
<dbReference type="Pfam" id="PF00494">
    <property type="entry name" value="SQS_PSY"/>
    <property type="match status" value="1"/>
</dbReference>
<dbReference type="CTD" id="32151"/>
<evidence type="ECO:0000256" key="3">
    <source>
        <dbReference type="ARBA" id="ARBA00022746"/>
    </source>
</evidence>
<dbReference type="Proteomes" id="UP000694867">
    <property type="component" value="Unplaced"/>
</dbReference>
<evidence type="ECO:0000256" key="1">
    <source>
        <dbReference type="ARBA" id="ARBA00001805"/>
    </source>
</evidence>
<reference evidence="5" key="1">
    <citation type="submission" date="2025-08" db="UniProtKB">
        <authorList>
            <consortium name="RefSeq"/>
        </authorList>
    </citation>
    <scope>IDENTIFICATION</scope>
</reference>
<name>A0AAJ6QRR3_9ACAR</name>
<dbReference type="KEGG" id="goe:100903694"/>
<keyword evidence="3" id="KW-0125">Carotenoid biosynthesis</keyword>
<dbReference type="GO" id="GO:0016117">
    <property type="term" value="P:carotenoid biosynthetic process"/>
    <property type="evidence" value="ECO:0007669"/>
    <property type="project" value="UniProtKB-KW"/>
</dbReference>
<protein>
    <recommendedName>
        <fullName evidence="2">15-cis-phytoene synthase</fullName>
        <ecNumber evidence="2">2.5.1.32</ecNumber>
    </recommendedName>
</protein>
<keyword evidence="4" id="KW-1185">Reference proteome</keyword>
<evidence type="ECO:0000313" key="5">
    <source>
        <dbReference type="RefSeq" id="XP_003741671.1"/>
    </source>
</evidence>
<proteinExistence type="predicted"/>
<dbReference type="InterPro" id="IPR008949">
    <property type="entry name" value="Isoprenoid_synthase_dom_sf"/>
</dbReference>